<proteinExistence type="predicted"/>
<dbReference type="Proteomes" id="UP000887540">
    <property type="component" value="Unplaced"/>
</dbReference>
<dbReference type="AlphaFoldDB" id="A0A914DYY8"/>
<reference evidence="2" key="1">
    <citation type="submission" date="2022-11" db="UniProtKB">
        <authorList>
            <consortium name="WormBaseParasite"/>
        </authorList>
    </citation>
    <scope>IDENTIFICATION</scope>
</reference>
<protein>
    <submittedName>
        <fullName evidence="2">Uncharacterized protein</fullName>
    </submittedName>
</protein>
<accession>A0A914DYY8</accession>
<organism evidence="1 2">
    <name type="scientific">Acrobeloides nanus</name>
    <dbReference type="NCBI Taxonomy" id="290746"/>
    <lineage>
        <taxon>Eukaryota</taxon>
        <taxon>Metazoa</taxon>
        <taxon>Ecdysozoa</taxon>
        <taxon>Nematoda</taxon>
        <taxon>Chromadorea</taxon>
        <taxon>Rhabditida</taxon>
        <taxon>Tylenchina</taxon>
        <taxon>Cephalobomorpha</taxon>
        <taxon>Cephaloboidea</taxon>
        <taxon>Cephalobidae</taxon>
        <taxon>Acrobeloides</taxon>
    </lineage>
</organism>
<dbReference type="WBParaSite" id="ACRNAN_scaffold4668.g7854.t1">
    <property type="protein sequence ID" value="ACRNAN_scaffold4668.g7854.t1"/>
    <property type="gene ID" value="ACRNAN_scaffold4668.g7854"/>
</dbReference>
<sequence>MWICMAEELMIMTQDAVGMIIVQVVAMIWEDMETGTAVVEEAGVVDAIMALEDVIMAEEMVDAMVAVEEAGIEDAIVAVEDVIMAEKVVDAMMADEALVVEEANNIENRPTN</sequence>
<name>A0A914DYY8_9BILA</name>
<keyword evidence="1" id="KW-1185">Reference proteome</keyword>
<evidence type="ECO:0000313" key="1">
    <source>
        <dbReference type="Proteomes" id="UP000887540"/>
    </source>
</evidence>
<evidence type="ECO:0000313" key="2">
    <source>
        <dbReference type="WBParaSite" id="ACRNAN_scaffold4668.g7854.t1"/>
    </source>
</evidence>